<evidence type="ECO:0000256" key="1">
    <source>
        <dbReference type="ARBA" id="ARBA00023002"/>
    </source>
</evidence>
<organism evidence="3 4">
    <name type="scientific">Alterirhizorhabdus solaris</name>
    <dbReference type="NCBI Taxonomy" id="2529389"/>
    <lineage>
        <taxon>Bacteria</taxon>
        <taxon>Pseudomonadati</taxon>
        <taxon>Pseudomonadota</taxon>
        <taxon>Alphaproteobacteria</taxon>
        <taxon>Sphingomonadales</taxon>
        <taxon>Rhizorhabdaceae</taxon>
        <taxon>Alterirhizorhabdus</taxon>
    </lineage>
</organism>
<keyword evidence="4" id="KW-1185">Reference proteome</keyword>
<dbReference type="EMBL" id="VNIM01000003">
    <property type="protein sequence ID" value="TVV77282.1"/>
    <property type="molecule type" value="Genomic_DNA"/>
</dbReference>
<name>A0A558RDH8_9SPHN</name>
<dbReference type="Gene3D" id="3.40.50.720">
    <property type="entry name" value="NAD(P)-binding Rossmann-like Domain"/>
    <property type="match status" value="1"/>
</dbReference>
<dbReference type="PANTHER" id="PTHR43658:SF8">
    <property type="entry name" value="17-BETA-HYDROXYSTEROID DEHYDROGENASE 14-RELATED"/>
    <property type="match status" value="1"/>
</dbReference>
<dbReference type="InterPro" id="IPR002347">
    <property type="entry name" value="SDR_fam"/>
</dbReference>
<dbReference type="SUPFAM" id="SSF51735">
    <property type="entry name" value="NAD(P)-binding Rossmann-fold domains"/>
    <property type="match status" value="1"/>
</dbReference>
<sequence>MKLDSSVAAVVTGGASGLGAATARALAAWGVRVALFDLDAERGEALAGEIGGLFCAVNVTDETSADEGFARARAAHGQERIMVNCAGTGIAVKTASRDRATGETKHHPLDAFERVLQINLIGTFRCTAKSARGMLDLTPTEEGARGVIVNTASSAAEDGQVGQAAYAASKGGVVAMTLPIARDLMNDGIRVNTILPGIFDTPLMGRASQQVKDSLAATVPFPKRFGRPEEFARLALAMIENDYFNGEDVRLDGGIRMAPR</sequence>
<dbReference type="PANTHER" id="PTHR43658">
    <property type="entry name" value="SHORT-CHAIN DEHYDROGENASE/REDUCTASE"/>
    <property type="match status" value="1"/>
</dbReference>
<dbReference type="GO" id="GO:0016491">
    <property type="term" value="F:oxidoreductase activity"/>
    <property type="evidence" value="ECO:0007669"/>
    <property type="project" value="UniProtKB-KW"/>
</dbReference>
<dbReference type="InterPro" id="IPR036291">
    <property type="entry name" value="NAD(P)-bd_dom_sf"/>
</dbReference>
<dbReference type="Pfam" id="PF00106">
    <property type="entry name" value="adh_short"/>
    <property type="match status" value="1"/>
</dbReference>
<evidence type="ECO:0000313" key="3">
    <source>
        <dbReference type="EMBL" id="TVV77282.1"/>
    </source>
</evidence>
<comment type="caution">
    <text evidence="3">The sequence shown here is derived from an EMBL/GenBank/DDBJ whole genome shotgun (WGS) entry which is preliminary data.</text>
</comment>
<proteinExistence type="inferred from homology"/>
<dbReference type="PRINTS" id="PR00081">
    <property type="entry name" value="GDHRDH"/>
</dbReference>
<dbReference type="OrthoDB" id="9795647at2"/>
<keyword evidence="1" id="KW-0560">Oxidoreductase</keyword>
<protein>
    <submittedName>
        <fullName evidence="3">SDR family oxidoreductase</fullName>
    </submittedName>
</protein>
<gene>
    <name evidence="3" type="ORF">FOY91_01745</name>
</gene>
<reference evidence="3 4" key="1">
    <citation type="submission" date="2019-07" db="EMBL/GenBank/DDBJ databases">
        <title>Sphingomonas solaris sp. nov., isolated from a solar panel from Boston, Massachusetts.</title>
        <authorList>
            <person name="Tanner K."/>
            <person name="Pascual J."/>
            <person name="Mancuso C."/>
            <person name="Pereto J."/>
            <person name="Khalil A."/>
            <person name="Vilanova C."/>
        </authorList>
    </citation>
    <scope>NUCLEOTIDE SEQUENCE [LARGE SCALE GENOMIC DNA]</scope>
    <source>
        <strain evidence="3 4">R4DWN</strain>
    </source>
</reference>
<dbReference type="AlphaFoldDB" id="A0A558RDH8"/>
<dbReference type="PRINTS" id="PR00080">
    <property type="entry name" value="SDRFAMILY"/>
</dbReference>
<dbReference type="InterPro" id="IPR020904">
    <property type="entry name" value="Sc_DH/Rdtase_CS"/>
</dbReference>
<accession>A0A558RDH8</accession>
<evidence type="ECO:0000313" key="4">
    <source>
        <dbReference type="Proteomes" id="UP000318681"/>
    </source>
</evidence>
<dbReference type="Proteomes" id="UP000318681">
    <property type="component" value="Unassembled WGS sequence"/>
</dbReference>
<dbReference type="PROSITE" id="PS00061">
    <property type="entry name" value="ADH_SHORT"/>
    <property type="match status" value="1"/>
</dbReference>
<dbReference type="RefSeq" id="WP_145147487.1">
    <property type="nucleotide sequence ID" value="NZ_VNIM01000003.1"/>
</dbReference>
<evidence type="ECO:0000256" key="2">
    <source>
        <dbReference type="RuleBase" id="RU000363"/>
    </source>
</evidence>
<comment type="similarity">
    <text evidence="2">Belongs to the short-chain dehydrogenases/reductases (SDR) family.</text>
</comment>